<evidence type="ECO:0000256" key="1">
    <source>
        <dbReference type="SAM" id="Phobius"/>
    </source>
</evidence>
<dbReference type="EMBL" id="DVOR01000170">
    <property type="protein sequence ID" value="HIV09515.1"/>
    <property type="molecule type" value="Genomic_DNA"/>
</dbReference>
<evidence type="ECO:0000313" key="2">
    <source>
        <dbReference type="EMBL" id="HIV09515.1"/>
    </source>
</evidence>
<name>A0A9D1NP43_9BACT</name>
<sequence>MKELLAKTNSWHWLAAALVVCGVVSAFLWNRQIEAVRAERDPALARMAAHLEALRALLPDGPETLDAQTASLKTRLEALRQEVADAGFAPIPEGADAVLATKNAVEQAMAARGLRVLSSAFAAAPEPTARGKTSPSAAKAAAQPVSADAYAREVQRAAAKMPANMRDDFLRDAQRKIAQLKAAEARAAKRAAKRPAASVAKPKAAPARLPFKTEEMEYAVAGNFRDIFLFFVGETFKKPPYHFKDIAVTRSDTGTLRLSFTLQANYR</sequence>
<protein>
    <submittedName>
        <fullName evidence="2">Uncharacterized protein</fullName>
    </submittedName>
</protein>
<dbReference type="AlphaFoldDB" id="A0A9D1NP43"/>
<reference evidence="2" key="2">
    <citation type="journal article" date="2021" name="PeerJ">
        <title>Extensive microbial diversity within the chicken gut microbiome revealed by metagenomics and culture.</title>
        <authorList>
            <person name="Gilroy R."/>
            <person name="Ravi A."/>
            <person name="Getino M."/>
            <person name="Pursley I."/>
            <person name="Horton D.L."/>
            <person name="Alikhan N.F."/>
            <person name="Baker D."/>
            <person name="Gharbi K."/>
            <person name="Hall N."/>
            <person name="Watson M."/>
            <person name="Adriaenssens E.M."/>
            <person name="Foster-Nyarko E."/>
            <person name="Jarju S."/>
            <person name="Secka A."/>
            <person name="Antonio M."/>
            <person name="Oren A."/>
            <person name="Chaudhuri R.R."/>
            <person name="La Ragione R."/>
            <person name="Hildebrand F."/>
            <person name="Pallen M.J."/>
        </authorList>
    </citation>
    <scope>NUCLEOTIDE SEQUENCE</scope>
    <source>
        <strain evidence="2">35461</strain>
    </source>
</reference>
<keyword evidence="1" id="KW-0472">Membrane</keyword>
<feature type="transmembrane region" description="Helical" evidence="1">
    <location>
        <begin position="12"/>
        <end position="30"/>
    </location>
</feature>
<dbReference type="Proteomes" id="UP000886845">
    <property type="component" value="Unassembled WGS sequence"/>
</dbReference>
<accession>A0A9D1NP43</accession>
<keyword evidence="1" id="KW-1133">Transmembrane helix</keyword>
<comment type="caution">
    <text evidence="2">The sequence shown here is derived from an EMBL/GenBank/DDBJ whole genome shotgun (WGS) entry which is preliminary data.</text>
</comment>
<proteinExistence type="predicted"/>
<reference evidence="2" key="1">
    <citation type="submission" date="2020-10" db="EMBL/GenBank/DDBJ databases">
        <authorList>
            <person name="Gilroy R."/>
        </authorList>
    </citation>
    <scope>NUCLEOTIDE SEQUENCE</scope>
    <source>
        <strain evidence="2">35461</strain>
    </source>
</reference>
<gene>
    <name evidence="2" type="ORF">IAC79_05325</name>
</gene>
<organism evidence="2 3">
    <name type="scientific">Candidatus Spyradenecus faecavium</name>
    <dbReference type="NCBI Taxonomy" id="2840947"/>
    <lineage>
        <taxon>Bacteria</taxon>
        <taxon>Pseudomonadati</taxon>
        <taxon>Lentisphaerota</taxon>
        <taxon>Lentisphaeria</taxon>
        <taxon>Lentisphaerales</taxon>
        <taxon>Lentisphaeraceae</taxon>
        <taxon>Lentisphaeraceae incertae sedis</taxon>
        <taxon>Candidatus Spyradenecus</taxon>
    </lineage>
</organism>
<evidence type="ECO:0000313" key="3">
    <source>
        <dbReference type="Proteomes" id="UP000886845"/>
    </source>
</evidence>
<keyword evidence="1" id="KW-0812">Transmembrane</keyword>